<evidence type="ECO:0000313" key="2">
    <source>
        <dbReference type="Proteomes" id="UP000235371"/>
    </source>
</evidence>
<dbReference type="RefSeq" id="XP_024729363.1">
    <property type="nucleotide sequence ID" value="XM_024883983.1"/>
</dbReference>
<dbReference type="Proteomes" id="UP000235371">
    <property type="component" value="Unassembled WGS sequence"/>
</dbReference>
<dbReference type="EMBL" id="KZ613905">
    <property type="protein sequence ID" value="PMD52459.1"/>
    <property type="molecule type" value="Genomic_DNA"/>
</dbReference>
<accession>A0A2J6SNW4</accession>
<organism evidence="1 2">
    <name type="scientific">Hyaloscypha bicolor E</name>
    <dbReference type="NCBI Taxonomy" id="1095630"/>
    <lineage>
        <taxon>Eukaryota</taxon>
        <taxon>Fungi</taxon>
        <taxon>Dikarya</taxon>
        <taxon>Ascomycota</taxon>
        <taxon>Pezizomycotina</taxon>
        <taxon>Leotiomycetes</taxon>
        <taxon>Helotiales</taxon>
        <taxon>Hyaloscyphaceae</taxon>
        <taxon>Hyaloscypha</taxon>
        <taxon>Hyaloscypha bicolor</taxon>
    </lineage>
</organism>
<evidence type="ECO:0000313" key="1">
    <source>
        <dbReference type="EMBL" id="PMD52459.1"/>
    </source>
</evidence>
<gene>
    <name evidence="1" type="ORF">K444DRAFT_636312</name>
</gene>
<name>A0A2J6SNW4_9HELO</name>
<sequence length="253" mass="28802">MELVLQYPAHGDKYLARLWEGDFLEELIWCVTDPWLHSRTEESYRKNATKESSSAAVAVTSIPSWSLTSSDFPVKFSREYYRKHGAKELCRKEKVDIFLENEEYPFGLVMGGVAKIHGRLYRASESAIWEEHGSSHYDFQNNLFFSYLHSVPDKHAVRMDSKRSNSLGDRLYIFPVMAETHPGDWNSRNLDIFCLVLTSLTATLETEGHTSLFSRAGLAKLIGTVQEGIIAFSKGSKELLLGDCLGERLIKIR</sequence>
<dbReference type="GeneID" id="36592060"/>
<reference evidence="1 2" key="1">
    <citation type="submission" date="2016-04" db="EMBL/GenBank/DDBJ databases">
        <title>A degradative enzymes factory behind the ericoid mycorrhizal symbiosis.</title>
        <authorList>
            <consortium name="DOE Joint Genome Institute"/>
            <person name="Martino E."/>
            <person name="Morin E."/>
            <person name="Grelet G."/>
            <person name="Kuo A."/>
            <person name="Kohler A."/>
            <person name="Daghino S."/>
            <person name="Barry K."/>
            <person name="Choi C."/>
            <person name="Cichocki N."/>
            <person name="Clum A."/>
            <person name="Copeland A."/>
            <person name="Hainaut M."/>
            <person name="Haridas S."/>
            <person name="Labutti K."/>
            <person name="Lindquist E."/>
            <person name="Lipzen A."/>
            <person name="Khouja H.-R."/>
            <person name="Murat C."/>
            <person name="Ohm R."/>
            <person name="Olson A."/>
            <person name="Spatafora J."/>
            <person name="Veneault-Fourrey C."/>
            <person name="Henrissat B."/>
            <person name="Grigoriev I."/>
            <person name="Martin F."/>
            <person name="Perotto S."/>
        </authorList>
    </citation>
    <scope>NUCLEOTIDE SEQUENCE [LARGE SCALE GENOMIC DNA]</scope>
    <source>
        <strain evidence="1 2">E</strain>
    </source>
</reference>
<proteinExistence type="predicted"/>
<keyword evidence="2" id="KW-1185">Reference proteome</keyword>
<dbReference type="InParanoid" id="A0A2J6SNW4"/>
<protein>
    <submittedName>
        <fullName evidence="1">Uncharacterized protein</fullName>
    </submittedName>
</protein>
<dbReference type="AlphaFoldDB" id="A0A2J6SNW4"/>